<dbReference type="HAMAP" id="MF_00480_B">
    <property type="entry name" value="Ribosomal_uS7_B"/>
    <property type="match status" value="1"/>
</dbReference>
<evidence type="ECO:0000256" key="4">
    <source>
        <dbReference type="ARBA" id="ARBA00022980"/>
    </source>
</evidence>
<dbReference type="STRING" id="1798689.A3I29_02825"/>
<organism evidence="9 10">
    <name type="scientific">Candidatus Magasanikbacteria bacterium RIFCSPLOWO2_02_FULL_44_11</name>
    <dbReference type="NCBI Taxonomy" id="1798689"/>
    <lineage>
        <taxon>Bacteria</taxon>
        <taxon>Candidatus Magasanikiibacteriota</taxon>
    </lineage>
</organism>
<name>A0A1F6NBS6_9BACT</name>
<proteinExistence type="inferred from homology"/>
<dbReference type="FunFam" id="1.10.455.10:FF:000001">
    <property type="entry name" value="30S ribosomal protein S7"/>
    <property type="match status" value="1"/>
</dbReference>
<dbReference type="GO" id="GO:0015935">
    <property type="term" value="C:small ribosomal subunit"/>
    <property type="evidence" value="ECO:0007669"/>
    <property type="project" value="InterPro"/>
</dbReference>
<evidence type="ECO:0000313" key="9">
    <source>
        <dbReference type="EMBL" id="OGH81299.1"/>
    </source>
</evidence>
<evidence type="ECO:0000259" key="8">
    <source>
        <dbReference type="Pfam" id="PF00177"/>
    </source>
</evidence>
<dbReference type="GO" id="GO:0000049">
    <property type="term" value="F:tRNA binding"/>
    <property type="evidence" value="ECO:0007669"/>
    <property type="project" value="UniProtKB-UniRule"/>
</dbReference>
<comment type="similarity">
    <text evidence="1 6 7">Belongs to the universal ribosomal protein uS7 family.</text>
</comment>
<keyword evidence="6" id="KW-0820">tRNA-binding</keyword>
<reference evidence="9 10" key="1">
    <citation type="journal article" date="2016" name="Nat. Commun.">
        <title>Thousands of microbial genomes shed light on interconnected biogeochemical processes in an aquifer system.</title>
        <authorList>
            <person name="Anantharaman K."/>
            <person name="Brown C.T."/>
            <person name="Hug L.A."/>
            <person name="Sharon I."/>
            <person name="Castelle C.J."/>
            <person name="Probst A.J."/>
            <person name="Thomas B.C."/>
            <person name="Singh A."/>
            <person name="Wilkins M.J."/>
            <person name="Karaoz U."/>
            <person name="Brodie E.L."/>
            <person name="Williams K.H."/>
            <person name="Hubbard S.S."/>
            <person name="Banfield J.F."/>
        </authorList>
    </citation>
    <scope>NUCLEOTIDE SEQUENCE [LARGE SCALE GENOMIC DNA]</scope>
</reference>
<dbReference type="PIRSF" id="PIRSF002122">
    <property type="entry name" value="RPS7p_RPS7a_RPS5e_RPS7o"/>
    <property type="match status" value="1"/>
</dbReference>
<protein>
    <recommendedName>
        <fullName evidence="6">Small ribosomal subunit protein uS7</fullName>
    </recommendedName>
</protein>
<evidence type="ECO:0000313" key="10">
    <source>
        <dbReference type="Proteomes" id="UP000178726"/>
    </source>
</evidence>
<dbReference type="PROSITE" id="PS00052">
    <property type="entry name" value="RIBOSOMAL_S7"/>
    <property type="match status" value="1"/>
</dbReference>
<dbReference type="Pfam" id="PF00177">
    <property type="entry name" value="Ribosomal_S7"/>
    <property type="match status" value="1"/>
</dbReference>
<comment type="function">
    <text evidence="6">One of the primary rRNA binding proteins, it binds directly to 16S rRNA where it nucleates assembly of the head domain of the 30S subunit. Is located at the subunit interface close to the decoding center, probably blocks exit of the E-site tRNA.</text>
</comment>
<evidence type="ECO:0000256" key="1">
    <source>
        <dbReference type="ARBA" id="ARBA00007151"/>
    </source>
</evidence>
<dbReference type="SUPFAM" id="SSF47973">
    <property type="entry name" value="Ribosomal protein S7"/>
    <property type="match status" value="1"/>
</dbReference>
<evidence type="ECO:0000256" key="7">
    <source>
        <dbReference type="RuleBase" id="RU003619"/>
    </source>
</evidence>
<dbReference type="GO" id="GO:0019843">
    <property type="term" value="F:rRNA binding"/>
    <property type="evidence" value="ECO:0007669"/>
    <property type="project" value="UniProtKB-UniRule"/>
</dbReference>
<gene>
    <name evidence="6" type="primary">rpsG</name>
    <name evidence="9" type="ORF">A3I29_02825</name>
</gene>
<evidence type="ECO:0000256" key="3">
    <source>
        <dbReference type="ARBA" id="ARBA00022884"/>
    </source>
</evidence>
<comment type="subunit">
    <text evidence="6">Part of the 30S ribosomal subunit. Contacts proteins S9 and S11.</text>
</comment>
<dbReference type="InterPro" id="IPR036823">
    <property type="entry name" value="Ribosomal_uS7_dom_sf"/>
</dbReference>
<evidence type="ECO:0000256" key="6">
    <source>
        <dbReference type="HAMAP-Rule" id="MF_00480"/>
    </source>
</evidence>
<feature type="domain" description="Small ribosomal subunit protein uS7" evidence="8">
    <location>
        <begin position="2"/>
        <end position="148"/>
    </location>
</feature>
<dbReference type="Proteomes" id="UP000178726">
    <property type="component" value="Unassembled WGS sequence"/>
</dbReference>
<dbReference type="NCBIfam" id="TIGR01029">
    <property type="entry name" value="rpsG_bact"/>
    <property type="match status" value="1"/>
</dbReference>
<dbReference type="GO" id="GO:0006412">
    <property type="term" value="P:translation"/>
    <property type="evidence" value="ECO:0007669"/>
    <property type="project" value="UniProtKB-UniRule"/>
</dbReference>
<keyword evidence="4 6" id="KW-0689">Ribosomal protein</keyword>
<dbReference type="EMBL" id="MFQK01000005">
    <property type="protein sequence ID" value="OGH81299.1"/>
    <property type="molecule type" value="Genomic_DNA"/>
</dbReference>
<dbReference type="InterPro" id="IPR020606">
    <property type="entry name" value="Ribosomal_uS7_CS"/>
</dbReference>
<comment type="caution">
    <text evidence="9">The sequence shown here is derived from an EMBL/GenBank/DDBJ whole genome shotgun (WGS) entry which is preliminary data.</text>
</comment>
<evidence type="ECO:0000256" key="2">
    <source>
        <dbReference type="ARBA" id="ARBA00022730"/>
    </source>
</evidence>
<keyword evidence="5 6" id="KW-0687">Ribonucleoprotein</keyword>
<keyword evidence="2 6" id="KW-0699">rRNA-binding</keyword>
<evidence type="ECO:0000256" key="5">
    <source>
        <dbReference type="ARBA" id="ARBA00023274"/>
    </source>
</evidence>
<sequence>MRGKAAKPRDIKPDPKFGNVLLAKFINNIMQRGKKTVAQGIVYEALIKVEELSKKDPVKIFEEAVKSIAPQVEVRSRRVGGANYQVPMPVRGGRQNALAFRWIIDAARNKKGQPMAQKLATILFETSQGTGDAMKKRDDMHRMAEANKAFAHFARFSK</sequence>
<dbReference type="InterPro" id="IPR023798">
    <property type="entry name" value="Ribosomal_uS7_dom"/>
</dbReference>
<dbReference type="CDD" id="cd14869">
    <property type="entry name" value="uS7_Bacteria"/>
    <property type="match status" value="1"/>
</dbReference>
<dbReference type="PANTHER" id="PTHR11205">
    <property type="entry name" value="RIBOSOMAL PROTEIN S7"/>
    <property type="match status" value="1"/>
</dbReference>
<keyword evidence="3 6" id="KW-0694">RNA-binding</keyword>
<accession>A0A1F6NBS6</accession>
<dbReference type="GO" id="GO:0003735">
    <property type="term" value="F:structural constituent of ribosome"/>
    <property type="evidence" value="ECO:0007669"/>
    <property type="project" value="InterPro"/>
</dbReference>
<dbReference type="AlphaFoldDB" id="A0A1F6NBS6"/>
<dbReference type="Gene3D" id="1.10.455.10">
    <property type="entry name" value="Ribosomal protein S7 domain"/>
    <property type="match status" value="1"/>
</dbReference>
<dbReference type="InterPro" id="IPR005717">
    <property type="entry name" value="Ribosomal_uS7_bac/org-type"/>
</dbReference>
<dbReference type="InterPro" id="IPR000235">
    <property type="entry name" value="Ribosomal_uS7"/>
</dbReference>